<dbReference type="InterPro" id="IPR011994">
    <property type="entry name" value="Cytidylate_kinase_dom"/>
</dbReference>
<evidence type="ECO:0000313" key="11">
    <source>
        <dbReference type="Proteomes" id="UP000789405"/>
    </source>
</evidence>
<evidence type="ECO:0000256" key="1">
    <source>
        <dbReference type="ARBA" id="ARBA00012906"/>
    </source>
</evidence>
<comment type="caution">
    <text evidence="10">The sequence shown here is derived from an EMBL/GenBank/DDBJ whole genome shotgun (WGS) entry which is preliminary data.</text>
</comment>
<protein>
    <recommendedName>
        <fullName evidence="1">(d)CMP kinase</fullName>
        <ecNumber evidence="1">2.7.4.25</ecNumber>
    </recommendedName>
</protein>
<comment type="catalytic activity">
    <reaction evidence="7">
        <text>CMP + ATP = CDP + ADP</text>
        <dbReference type="Rhea" id="RHEA:11600"/>
        <dbReference type="ChEBI" id="CHEBI:30616"/>
        <dbReference type="ChEBI" id="CHEBI:58069"/>
        <dbReference type="ChEBI" id="CHEBI:60377"/>
        <dbReference type="ChEBI" id="CHEBI:456216"/>
        <dbReference type="EC" id="2.7.4.25"/>
    </reaction>
</comment>
<evidence type="ECO:0000256" key="7">
    <source>
        <dbReference type="ARBA" id="ARBA00048478"/>
    </source>
</evidence>
<dbReference type="GO" id="GO:0006139">
    <property type="term" value="P:nucleobase-containing compound metabolic process"/>
    <property type="evidence" value="ECO:0007669"/>
    <property type="project" value="InterPro"/>
</dbReference>
<keyword evidence="11" id="KW-1185">Reference proteome</keyword>
<feature type="domain" description="Cytidylate kinase" evidence="9">
    <location>
        <begin position="169"/>
        <end position="282"/>
    </location>
</feature>
<keyword evidence="8" id="KW-0472">Membrane</keyword>
<reference evidence="10" key="1">
    <citation type="submission" date="2021-06" db="EMBL/GenBank/DDBJ databases">
        <authorList>
            <person name="Kallberg Y."/>
            <person name="Tangrot J."/>
            <person name="Rosling A."/>
        </authorList>
    </citation>
    <scope>NUCLEOTIDE SEQUENCE</scope>
    <source>
        <strain evidence="10">MA453B</strain>
    </source>
</reference>
<evidence type="ECO:0000256" key="4">
    <source>
        <dbReference type="ARBA" id="ARBA00022777"/>
    </source>
</evidence>
<evidence type="ECO:0000256" key="8">
    <source>
        <dbReference type="SAM" id="Phobius"/>
    </source>
</evidence>
<comment type="catalytic activity">
    <reaction evidence="6">
        <text>dCMP + ATP = dCDP + ADP</text>
        <dbReference type="Rhea" id="RHEA:25094"/>
        <dbReference type="ChEBI" id="CHEBI:30616"/>
        <dbReference type="ChEBI" id="CHEBI:57566"/>
        <dbReference type="ChEBI" id="CHEBI:58593"/>
        <dbReference type="ChEBI" id="CHEBI:456216"/>
        <dbReference type="EC" id="2.7.4.25"/>
    </reaction>
</comment>
<name>A0A9N8ZWZ2_9GLOM</name>
<keyword evidence="8" id="KW-0812">Transmembrane</keyword>
<dbReference type="EMBL" id="CAJVPY010001163">
    <property type="protein sequence ID" value="CAG8510026.1"/>
    <property type="molecule type" value="Genomic_DNA"/>
</dbReference>
<evidence type="ECO:0000256" key="2">
    <source>
        <dbReference type="ARBA" id="ARBA00022679"/>
    </source>
</evidence>
<feature type="transmembrane region" description="Helical" evidence="8">
    <location>
        <begin position="292"/>
        <end position="309"/>
    </location>
</feature>
<dbReference type="Gene3D" id="3.40.50.300">
    <property type="entry name" value="P-loop containing nucleotide triphosphate hydrolases"/>
    <property type="match status" value="1"/>
</dbReference>
<accession>A0A9N8ZWZ2</accession>
<keyword evidence="5" id="KW-0067">ATP-binding</keyword>
<dbReference type="SUPFAM" id="SSF52540">
    <property type="entry name" value="P-loop containing nucleoside triphosphate hydrolases"/>
    <property type="match status" value="1"/>
</dbReference>
<keyword evidence="3" id="KW-0547">Nucleotide-binding</keyword>
<keyword evidence="4" id="KW-0418">Kinase</keyword>
<evidence type="ECO:0000256" key="6">
    <source>
        <dbReference type="ARBA" id="ARBA00047615"/>
    </source>
</evidence>
<evidence type="ECO:0000256" key="3">
    <source>
        <dbReference type="ARBA" id="ARBA00022741"/>
    </source>
</evidence>
<keyword evidence="2" id="KW-0808">Transferase</keyword>
<dbReference type="GO" id="GO:0036431">
    <property type="term" value="F:dCMP kinase activity"/>
    <property type="evidence" value="ECO:0007669"/>
    <property type="project" value="InterPro"/>
</dbReference>
<dbReference type="GO" id="GO:0005524">
    <property type="term" value="F:ATP binding"/>
    <property type="evidence" value="ECO:0007669"/>
    <property type="project" value="UniProtKB-KW"/>
</dbReference>
<keyword evidence="8" id="KW-1133">Transmembrane helix</keyword>
<evidence type="ECO:0000259" key="9">
    <source>
        <dbReference type="Pfam" id="PF02224"/>
    </source>
</evidence>
<dbReference type="AlphaFoldDB" id="A0A9N8ZWZ2"/>
<dbReference type="Proteomes" id="UP000789405">
    <property type="component" value="Unassembled WGS sequence"/>
</dbReference>
<dbReference type="Pfam" id="PF02224">
    <property type="entry name" value="Cytidylate_kin"/>
    <property type="match status" value="1"/>
</dbReference>
<gene>
    <name evidence="10" type="ORF">DERYTH_LOCUS3339</name>
</gene>
<organism evidence="10 11">
    <name type="scientific">Dentiscutata erythropus</name>
    <dbReference type="NCBI Taxonomy" id="1348616"/>
    <lineage>
        <taxon>Eukaryota</taxon>
        <taxon>Fungi</taxon>
        <taxon>Fungi incertae sedis</taxon>
        <taxon>Mucoromycota</taxon>
        <taxon>Glomeromycotina</taxon>
        <taxon>Glomeromycetes</taxon>
        <taxon>Diversisporales</taxon>
        <taxon>Gigasporaceae</taxon>
        <taxon>Dentiscutata</taxon>
    </lineage>
</organism>
<dbReference type="OrthoDB" id="10263145at2759"/>
<dbReference type="EC" id="2.7.4.25" evidence="1"/>
<evidence type="ECO:0000313" key="10">
    <source>
        <dbReference type="EMBL" id="CAG8510026.1"/>
    </source>
</evidence>
<dbReference type="InterPro" id="IPR027417">
    <property type="entry name" value="P-loop_NTPase"/>
</dbReference>
<proteinExistence type="predicted"/>
<evidence type="ECO:0000256" key="5">
    <source>
        <dbReference type="ARBA" id="ARBA00022840"/>
    </source>
</evidence>
<sequence length="313" mass="36603">MDPRFEFHFSQLFQAFIRFFVSINQIYFQTNLIQQQTSPNLIDIESLKDLIYTPKFKGFKYINDYLSKNRYINKHEFFLKSNEIRQINMTHKYTYGSTIKKINIAIDELTAVGKTTVGSALANNTENNLKTIEIFKKNVTENDKLFESITEIINSLGNKDYYLSGEEGAKISKNQEAHEIINQYIRQITKEKEFVVVGKNATFNILPDTEIKIVLSANIDIRVQHCSLQINLTDIKNIFTDILYRDYFSFKQLEQAKKVSTIINTTNNNYSEVTNKIFSIIRKKSLTTNAKFILKYSLIFLVFFLSYLLNKQQ</sequence>